<keyword evidence="4" id="KW-1185">Reference proteome</keyword>
<protein>
    <submittedName>
        <fullName evidence="3">ICE2</fullName>
    </submittedName>
</protein>
<keyword evidence="1" id="KW-0472">Membrane</keyword>
<feature type="signal peptide" evidence="2">
    <location>
        <begin position="1"/>
        <end position="20"/>
    </location>
</feature>
<evidence type="ECO:0000256" key="1">
    <source>
        <dbReference type="SAM" id="Phobius"/>
    </source>
</evidence>
<feature type="transmembrane region" description="Helical" evidence="1">
    <location>
        <begin position="177"/>
        <end position="197"/>
    </location>
</feature>
<dbReference type="Pfam" id="PF08426">
    <property type="entry name" value="ICE2"/>
    <property type="match status" value="1"/>
</dbReference>
<proteinExistence type="predicted"/>
<dbReference type="GO" id="GO:0097038">
    <property type="term" value="C:perinuclear endoplasmic reticulum"/>
    <property type="evidence" value="ECO:0007669"/>
    <property type="project" value="TreeGrafter"/>
</dbReference>
<dbReference type="EMBL" id="JAANYQ010000019">
    <property type="protein sequence ID" value="KAF4120037.1"/>
    <property type="molecule type" value="Genomic_DNA"/>
</dbReference>
<organism evidence="3 4">
    <name type="scientific">Geosmithia morbida</name>
    <dbReference type="NCBI Taxonomy" id="1094350"/>
    <lineage>
        <taxon>Eukaryota</taxon>
        <taxon>Fungi</taxon>
        <taxon>Dikarya</taxon>
        <taxon>Ascomycota</taxon>
        <taxon>Pezizomycotina</taxon>
        <taxon>Sordariomycetes</taxon>
        <taxon>Hypocreomycetidae</taxon>
        <taxon>Hypocreales</taxon>
        <taxon>Bionectriaceae</taxon>
        <taxon>Geosmithia</taxon>
    </lineage>
</organism>
<dbReference type="GO" id="GO:0005789">
    <property type="term" value="C:endoplasmic reticulum membrane"/>
    <property type="evidence" value="ECO:0007669"/>
    <property type="project" value="TreeGrafter"/>
</dbReference>
<comment type="caution">
    <text evidence="3">The sequence shown here is derived from an EMBL/GenBank/DDBJ whole genome shotgun (WGS) entry which is preliminary data.</text>
</comment>
<feature type="transmembrane region" description="Helical" evidence="1">
    <location>
        <begin position="209"/>
        <end position="229"/>
    </location>
</feature>
<dbReference type="Proteomes" id="UP000749293">
    <property type="component" value="Unassembled WGS sequence"/>
</dbReference>
<dbReference type="GO" id="GO:0032541">
    <property type="term" value="C:cortical endoplasmic reticulum"/>
    <property type="evidence" value="ECO:0007669"/>
    <property type="project" value="TreeGrafter"/>
</dbReference>
<evidence type="ECO:0000313" key="4">
    <source>
        <dbReference type="Proteomes" id="UP000749293"/>
    </source>
</evidence>
<dbReference type="PANTHER" id="PTHR31726:SF2">
    <property type="entry name" value="PROTEIN ICE2"/>
    <property type="match status" value="1"/>
</dbReference>
<feature type="chain" id="PRO_5040197247" evidence="2">
    <location>
        <begin position="21"/>
        <end position="436"/>
    </location>
</feature>
<feature type="transmembrane region" description="Helical" evidence="1">
    <location>
        <begin position="66"/>
        <end position="89"/>
    </location>
</feature>
<dbReference type="GO" id="GO:0000921">
    <property type="term" value="P:septin ring assembly"/>
    <property type="evidence" value="ECO:0007669"/>
    <property type="project" value="TreeGrafter"/>
</dbReference>
<feature type="transmembrane region" description="Helical" evidence="1">
    <location>
        <begin position="34"/>
        <end position="54"/>
    </location>
</feature>
<dbReference type="OrthoDB" id="5577218at2759"/>
<dbReference type="RefSeq" id="XP_035318689.1">
    <property type="nucleotide sequence ID" value="XM_035465424.1"/>
</dbReference>
<feature type="transmembrane region" description="Helical" evidence="1">
    <location>
        <begin position="145"/>
        <end position="165"/>
    </location>
</feature>
<reference evidence="3" key="1">
    <citation type="submission" date="2020-03" db="EMBL/GenBank/DDBJ databases">
        <title>Site-based positive gene gene selection in Geosmithia morbida across the United States reveals a broad range of putative effectors and factors for local host and environmental adapation.</title>
        <authorList>
            <person name="Onufrak A."/>
            <person name="Murdoch R.W."/>
            <person name="Gazis R."/>
            <person name="Huff M."/>
            <person name="Staton M."/>
            <person name="Klingeman W."/>
            <person name="Hadziabdic D."/>
        </authorList>
    </citation>
    <scope>NUCLEOTIDE SEQUENCE</scope>
    <source>
        <strain evidence="3">1262</strain>
    </source>
</reference>
<feature type="transmembrane region" description="Helical" evidence="1">
    <location>
        <begin position="236"/>
        <end position="253"/>
    </location>
</feature>
<dbReference type="GeneID" id="55969676"/>
<keyword evidence="1" id="KW-1133">Transmembrane helix</keyword>
<dbReference type="InterPro" id="IPR013635">
    <property type="entry name" value="Ice2"/>
</dbReference>
<dbReference type="AlphaFoldDB" id="A0A9P4YQP2"/>
<name>A0A9P4YQP2_9HYPO</name>
<dbReference type="PANTHER" id="PTHR31726">
    <property type="entry name" value="PROTEIN ICE2"/>
    <property type="match status" value="1"/>
</dbReference>
<gene>
    <name evidence="3" type="ORF">GMORB2_3448</name>
</gene>
<sequence length="436" mass="48127">MWWFFNVVFSFIFLVSIVLSIPVAFDVGGRDSGLAYSLSLFLYYLAYSTISLITPERSRVRYTIVAILRVSQWIVIPSLLIWSLGQFAVDAGSTNWVERTMGGVFHNSTRHASLSWNEWVFGKQGLLETVLLGSWDSALRYSGPVFQLLEGFCTLLVIQAVGQLTRWLVNSGRSDSWVIILLAFSGSVIASAVYFLWRVAQFPEISNLDAALIGVAMTTALFLCTYGIGSGRGSPVESSLLFAYIVLCVYQIYTDYMPSDGSTGLYDDQASSQPDLPPLPPIIMASYSTLVHIMGSLPSAIHSALAFLYAAFQTITPSVIISLAYRLLVFYCATRIIPSVKDLGAQALMHEPDWDDSEMAAKLLGFLSWFSPSILIAVYTSLLLQHFSTDAGDDGWSLRGGDAGGNMWRWINVGITMVLYGLELHLGGDNDHWKVD</sequence>
<feature type="transmembrane region" description="Helical" evidence="1">
    <location>
        <begin position="360"/>
        <end position="379"/>
    </location>
</feature>
<evidence type="ECO:0000313" key="3">
    <source>
        <dbReference type="EMBL" id="KAF4120037.1"/>
    </source>
</evidence>
<evidence type="ECO:0000256" key="2">
    <source>
        <dbReference type="SAM" id="SignalP"/>
    </source>
</evidence>
<dbReference type="GO" id="GO:0048309">
    <property type="term" value="P:endoplasmic reticulum inheritance"/>
    <property type="evidence" value="ECO:0007669"/>
    <property type="project" value="TreeGrafter"/>
</dbReference>
<keyword evidence="1" id="KW-0812">Transmembrane</keyword>
<keyword evidence="2" id="KW-0732">Signal</keyword>
<accession>A0A9P4YQP2</accession>